<dbReference type="AlphaFoldDB" id="A0A8X7WLI2"/>
<dbReference type="EMBL" id="JAAMPC010000001">
    <property type="protein sequence ID" value="KAG2331969.1"/>
    <property type="molecule type" value="Genomic_DNA"/>
</dbReference>
<name>A0A8X7WLI2_BRACI</name>
<reference evidence="1 2" key="1">
    <citation type="submission" date="2020-02" db="EMBL/GenBank/DDBJ databases">
        <authorList>
            <person name="Ma Q."/>
            <person name="Huang Y."/>
            <person name="Song X."/>
            <person name="Pei D."/>
        </authorList>
    </citation>
    <scope>NUCLEOTIDE SEQUENCE [LARGE SCALE GENOMIC DNA]</scope>
    <source>
        <strain evidence="1">Sxm20200214</strain>
        <tissue evidence="1">Leaf</tissue>
    </source>
</reference>
<proteinExistence type="predicted"/>
<organism evidence="1 2">
    <name type="scientific">Brassica carinata</name>
    <name type="common">Ethiopian mustard</name>
    <name type="synonym">Abyssinian cabbage</name>
    <dbReference type="NCBI Taxonomy" id="52824"/>
    <lineage>
        <taxon>Eukaryota</taxon>
        <taxon>Viridiplantae</taxon>
        <taxon>Streptophyta</taxon>
        <taxon>Embryophyta</taxon>
        <taxon>Tracheophyta</taxon>
        <taxon>Spermatophyta</taxon>
        <taxon>Magnoliopsida</taxon>
        <taxon>eudicotyledons</taxon>
        <taxon>Gunneridae</taxon>
        <taxon>Pentapetalae</taxon>
        <taxon>rosids</taxon>
        <taxon>malvids</taxon>
        <taxon>Brassicales</taxon>
        <taxon>Brassicaceae</taxon>
        <taxon>Brassiceae</taxon>
        <taxon>Brassica</taxon>
    </lineage>
</organism>
<evidence type="ECO:0000313" key="2">
    <source>
        <dbReference type="Proteomes" id="UP000886595"/>
    </source>
</evidence>
<sequence length="110" mass="11991">MRARDSGSSSDCMVSPLRLRTTKGKPEFESQLLGSRFRLDCVREAADNGSDLRDAGSSGLSYCLRWFLLTAALIVKLGVVSRTCLKVSTRGVCGGYGFRRWDHSDGGVPD</sequence>
<evidence type="ECO:0000313" key="1">
    <source>
        <dbReference type="EMBL" id="KAG2331969.1"/>
    </source>
</evidence>
<dbReference type="Proteomes" id="UP000886595">
    <property type="component" value="Unassembled WGS sequence"/>
</dbReference>
<protein>
    <submittedName>
        <fullName evidence="1">Uncharacterized protein</fullName>
    </submittedName>
</protein>
<gene>
    <name evidence="1" type="ORF">Bca52824_003149</name>
</gene>
<accession>A0A8X7WLI2</accession>
<keyword evidence="2" id="KW-1185">Reference proteome</keyword>
<comment type="caution">
    <text evidence="1">The sequence shown here is derived from an EMBL/GenBank/DDBJ whole genome shotgun (WGS) entry which is preliminary data.</text>
</comment>